<evidence type="ECO:0000256" key="4">
    <source>
        <dbReference type="ARBA" id="ARBA00022840"/>
    </source>
</evidence>
<dbReference type="Pfam" id="PF00005">
    <property type="entry name" value="ABC_tran"/>
    <property type="match status" value="1"/>
</dbReference>
<reference evidence="10" key="1">
    <citation type="submission" date="2016-10" db="EMBL/GenBank/DDBJ databases">
        <authorList>
            <person name="Varghese N."/>
        </authorList>
    </citation>
    <scope>NUCLEOTIDE SEQUENCE [LARGE SCALE GENOMIC DNA]</scope>
    <source>
        <strain evidence="10">DSM 44719</strain>
    </source>
</reference>
<dbReference type="RefSeq" id="WP_073361185.1">
    <property type="nucleotide sequence ID" value="NZ_FNTL01000004.1"/>
</dbReference>
<accession>A0A1H4WYX7</accession>
<dbReference type="InterPro" id="IPR017871">
    <property type="entry name" value="ABC_transporter-like_CS"/>
</dbReference>
<keyword evidence="7" id="KW-0472">Membrane</keyword>
<dbReference type="GO" id="GO:0005524">
    <property type="term" value="F:ATP binding"/>
    <property type="evidence" value="ECO:0007669"/>
    <property type="project" value="UniProtKB-KW"/>
</dbReference>
<keyword evidence="5" id="KW-1278">Translocase</keyword>
<dbReference type="InterPro" id="IPR003439">
    <property type="entry name" value="ABC_transporter-like_ATP-bd"/>
</dbReference>
<evidence type="ECO:0000259" key="8">
    <source>
        <dbReference type="PROSITE" id="PS50893"/>
    </source>
</evidence>
<protein>
    <submittedName>
        <fullName evidence="9">ABC-type methionine transport system, ATPase component</fullName>
    </submittedName>
</protein>
<evidence type="ECO:0000256" key="6">
    <source>
        <dbReference type="ARBA" id="ARBA00022970"/>
    </source>
</evidence>
<dbReference type="AlphaFoldDB" id="A0A1H4WYX7"/>
<evidence type="ECO:0000256" key="2">
    <source>
        <dbReference type="ARBA" id="ARBA00022475"/>
    </source>
</evidence>
<feature type="domain" description="ABC transporter" evidence="8">
    <location>
        <begin position="2"/>
        <end position="241"/>
    </location>
</feature>
<dbReference type="GO" id="GO:0006865">
    <property type="term" value="P:amino acid transport"/>
    <property type="evidence" value="ECO:0007669"/>
    <property type="project" value="UniProtKB-KW"/>
</dbReference>
<evidence type="ECO:0000313" key="10">
    <source>
        <dbReference type="Proteomes" id="UP000183407"/>
    </source>
</evidence>
<proteinExistence type="predicted"/>
<keyword evidence="1" id="KW-0813">Transport</keyword>
<keyword evidence="2" id="KW-1003">Cell membrane</keyword>
<dbReference type="PANTHER" id="PTHR43166">
    <property type="entry name" value="AMINO ACID IMPORT ATP-BINDING PROTEIN"/>
    <property type="match status" value="1"/>
</dbReference>
<dbReference type="InterPro" id="IPR003593">
    <property type="entry name" value="AAA+_ATPase"/>
</dbReference>
<dbReference type="GO" id="GO:0016887">
    <property type="term" value="F:ATP hydrolysis activity"/>
    <property type="evidence" value="ECO:0007669"/>
    <property type="project" value="InterPro"/>
</dbReference>
<keyword evidence="4" id="KW-0067">ATP-binding</keyword>
<dbReference type="Proteomes" id="UP000183407">
    <property type="component" value="Unassembled WGS sequence"/>
</dbReference>
<dbReference type="Gene3D" id="3.40.50.300">
    <property type="entry name" value="P-loop containing nucleotide triphosphate hydrolases"/>
    <property type="match status" value="1"/>
</dbReference>
<evidence type="ECO:0000256" key="7">
    <source>
        <dbReference type="ARBA" id="ARBA00023136"/>
    </source>
</evidence>
<organism evidence="9 10">
    <name type="scientific">Rhodococcus jostii</name>
    <dbReference type="NCBI Taxonomy" id="132919"/>
    <lineage>
        <taxon>Bacteria</taxon>
        <taxon>Bacillati</taxon>
        <taxon>Actinomycetota</taxon>
        <taxon>Actinomycetes</taxon>
        <taxon>Mycobacteriales</taxon>
        <taxon>Nocardiaceae</taxon>
        <taxon>Rhodococcus</taxon>
    </lineage>
</organism>
<keyword evidence="6" id="KW-0029">Amino-acid transport</keyword>
<name>A0A1H4WYX7_RHOJO</name>
<dbReference type="PANTHER" id="PTHR43166:SF30">
    <property type="entry name" value="METHIONINE IMPORT ATP-BINDING PROTEIN METN"/>
    <property type="match status" value="1"/>
</dbReference>
<dbReference type="SUPFAM" id="SSF52540">
    <property type="entry name" value="P-loop containing nucleoside triphosphate hydrolases"/>
    <property type="match status" value="1"/>
</dbReference>
<evidence type="ECO:0000256" key="1">
    <source>
        <dbReference type="ARBA" id="ARBA00022448"/>
    </source>
</evidence>
<keyword evidence="3" id="KW-0547">Nucleotide-binding</keyword>
<evidence type="ECO:0000256" key="5">
    <source>
        <dbReference type="ARBA" id="ARBA00022967"/>
    </source>
</evidence>
<evidence type="ECO:0000313" key="9">
    <source>
        <dbReference type="EMBL" id="SEC98566.1"/>
    </source>
</evidence>
<evidence type="ECO:0000256" key="3">
    <source>
        <dbReference type="ARBA" id="ARBA00022741"/>
    </source>
</evidence>
<dbReference type="InterPro" id="IPR050086">
    <property type="entry name" value="MetN_ABC_transporter-like"/>
</dbReference>
<dbReference type="EMBL" id="FNTL01000004">
    <property type="protein sequence ID" value="SEC98566.1"/>
    <property type="molecule type" value="Genomic_DNA"/>
</dbReference>
<dbReference type="PROSITE" id="PS50893">
    <property type="entry name" value="ABC_TRANSPORTER_2"/>
    <property type="match status" value="1"/>
</dbReference>
<sequence length="339" mass="36057">MIEVRSVTKRFGKRARSVEVLHEIDFSVGTGQIAAVIGQSGAGKTTLSRIISLLERPTEGRILLDGTDVSGLSERRLREQRRAIGTIFQASSLLARRTAAENVALPLEFAGVGRSERRARVEELLERVGLSDKADLYPRQLSGGQRQRVGIARSLALAPKVLVSDEATSGLDPTATRSILALLSELRDDLGLTIVLITHEMDVVRQVADVVTVLDAGRVVESGPVIELLRNPHSELGVGLLPDRSHITADARDVLWHVTYGSDAVPANWIELLGAATGRSIGVLSGTVESVGGRPAGRVTISVGGEHPSVGELLSSWGLHGTRVDDTSASDEATEEAAA</sequence>
<dbReference type="SMART" id="SM00382">
    <property type="entry name" value="AAA"/>
    <property type="match status" value="1"/>
</dbReference>
<dbReference type="InterPro" id="IPR027417">
    <property type="entry name" value="P-loop_NTPase"/>
</dbReference>
<gene>
    <name evidence="9" type="ORF">SAMN04490220_3133</name>
</gene>
<dbReference type="OrthoDB" id="4398079at2"/>
<dbReference type="PROSITE" id="PS00211">
    <property type="entry name" value="ABC_TRANSPORTER_1"/>
    <property type="match status" value="1"/>
</dbReference>